<dbReference type="Proteomes" id="UP000184041">
    <property type="component" value="Unassembled WGS sequence"/>
</dbReference>
<keyword evidence="6" id="KW-0677">Repeat</keyword>
<dbReference type="Gene3D" id="3.90.550.10">
    <property type="entry name" value="Spore Coat Polysaccharide Biosynthesis Protein SpsA, Chain A"/>
    <property type="match status" value="1"/>
</dbReference>
<feature type="repeat" description="TPR" evidence="8">
    <location>
        <begin position="73"/>
        <end position="106"/>
    </location>
</feature>
<dbReference type="SMART" id="SM00028">
    <property type="entry name" value="TPR"/>
    <property type="match status" value="7"/>
</dbReference>
<keyword evidence="14" id="KW-1185">Reference proteome</keyword>
<dbReference type="RefSeq" id="WP_073066331.1">
    <property type="nucleotide sequence ID" value="NZ_FQUS01000017.1"/>
</dbReference>
<sequence>MQKKIKQAQKYLEWEEPNQAIAELRTVLKSNEIQKEYRWVPNHMMGIALSLKGDHASSMRYLEKAIKLGSGQPETYHMLSVNYYNLGKFEEAEKYGNEAVQRKEDLLKGWLNLGSVYRAQAKLEEALQCYQKANRLDPKNSGVAFRIGEIYRDQGDLEQALKLFDITLKIEKDHKHAILEKAEVYKKQGNYEKALRCIGEAKERHSTQTPIQVSEAELYKSQGDYDKAIDLYEQLLEEEPRNGILRVNYALCLQEVSRFEQSQKHYRRAIEDMADPKKAISNYLMGLHYNPENSREYIFKEHVRLGREFIPEEDRAITVLPNTEKDKQLKIGFVSGGFRRHPVGWMIAGALEQLTEDRFELYCYTTNNKYDFVTRRIHQNIDTWRSVVGYNPDVIENLIREDELDILVDLSGHSADNCLDVMSRKPAPIIVKWVGGLFNTSGLEAFDYLISDWHESPEGEEPYYTEKLVRLPDDYITFTPPAYAPEVGELPAEKNGYITFGCFNNPTKVNEVVLKQWAGIMQEIPGSRLFLKSKQYDTPSFKDQITMVMAEEGISGDRIEFQGHTSHDEHLAAYNSLDIALDPWPYSGGLTTCEALYMGVPVVTMPGPTFAGRHSTTHLVNAGLQQWVTDSWVEYTEKVVALAKDRDTLGATRQRLREQILHSPVCDGKRFGAHLSVAFRRMWEQWVDGYTNGLEEWQDHIEIEPLSQEEIEQLTDGPDTTPLIMIKEDDANKAIREEEANDFQPQDKDLQQPVATEEMMTKTAVNGQQAHQQRNGRQQDMTCHQDKTYYIKTKDDVTICTPADLEMLTPYVLLEQEQWFEPELDFIRQYLQPGMQVVDAGASFGAFTLPMAKKVGGEGAVYAFEPGAVARRHLEMSKSENGFHQLEIIERALGQEIGKGRLTNAESSEFNTIDEDGEEDISVTTLDAWWTFAGQPDIEFVKIDVNGMETEVLQGASKTLEAAHPVVLASIGESDESFAGLRDQLTEMNYVVYEYIPGPALLAEHDPEAGVDPYLMNIVAIKENRIKEFKESGWIFDQEATPEQPEKTVWKKTLSISPWTDSLMDDWEEKISSGAQEEYMKALNMICAAEQMDTSAGNAHSRSRKGATMLAAAQQLIGLFNSGKAGVSVAMTYVRVMNQLGKRTQAVEMIKELMETVNSGNKVEPLLPFLPPLPEQDDTDIQTDFSKWLTVRVVEAWIILKDPSTYMSGEQEKKMLKALEGNPEVTAWINRRLGLVVLKQKLNLTEQQFKKIEKSLGNNANLLHRKEKKNDRSLISNGYTNEFDNSFDSGTPLRIIPRKFWQTPTSRKKANIAVAIADKLQNGELADHREKIVRECQDRIDRDGTDSMAFYIMVHALQSIDYHDSIKIDSELIHQLHEKGWESKKTLYSYFYNYKEVFDSIRVPELSVIVVSNKMNTEVLKNLKEIHRQRDKKTEVIFVNNGLSEGATKKINKYVDVLIHLKQNAGACLARNFGALFSEGSYLLFIDDDGIPEEGLLQAHKRIYARRDAYVARGVYLPKNKGGKTPWHYYLGSETKPAVCFLEGNTSFRSTPFFDIDGWQDSLLVYHEGMELSYRYYSRGYEREKLIYFPDAVLRHDYIKPPAGQNRKNKLLKTSYHLVHAMYDNLDNVIYSWPEKFTSNTKATKTINDSEYSALKKVSYLAPGNADMAYGLHNKRAAILAEKTRNEGVKSEILYLTDPLFLEKIVQISKEPGHAIHSGIMGYPSWVMIDRVQSANLFDLLNVDIFAMLGDHLFADFMWQRLKKMGSKTIFYSQDQAILDELDVLGPGTNPSFTIDFFPPVTEVDEEKAQKKLEKREIDVLIPWALNAGYADSALILQEISKLDENIVSVGEVLMGEMKSIYDQSVLSVFKECYASVVGGTYQFSREKTEEDYRWMKMLHLVDQYVRHRRRFDMLQQLSDLSSDKFNIVITADKKQANGYNKLHSKSSIQWIGQVTAEHLDRLYADSKIVLNCNPTYPDYLHGRVKSGMRWGCCVITDRIPGLSKRFNNKEHLLFVDKETNLGELLQSERIDFQEIADSGKKVMDSRYTQEGSCRLLLRKMNTKLQNK</sequence>
<dbReference type="SUPFAM" id="SSF53448">
    <property type="entry name" value="Nucleotide-diphospho-sugar transferases"/>
    <property type="match status" value="1"/>
</dbReference>
<dbReference type="InterPro" id="IPR029044">
    <property type="entry name" value="Nucleotide-diphossugar_trans"/>
</dbReference>
<dbReference type="Gene3D" id="3.40.50.2000">
    <property type="entry name" value="Glycogen Phosphorylase B"/>
    <property type="match status" value="1"/>
</dbReference>
<evidence type="ECO:0000256" key="3">
    <source>
        <dbReference type="ARBA" id="ARBA00011970"/>
    </source>
</evidence>
<dbReference type="InterPro" id="IPR029063">
    <property type="entry name" value="SAM-dependent_MTases_sf"/>
</dbReference>
<dbReference type="GO" id="GO:0097363">
    <property type="term" value="F:protein O-acetylglucosaminyltransferase activity"/>
    <property type="evidence" value="ECO:0007669"/>
    <property type="project" value="UniProtKB-EC"/>
</dbReference>
<feature type="domain" description="O-GlcNAc transferase C-terminal" evidence="12">
    <location>
        <begin position="323"/>
        <end position="475"/>
    </location>
</feature>
<evidence type="ECO:0000259" key="11">
    <source>
        <dbReference type="Pfam" id="PF13524"/>
    </source>
</evidence>
<evidence type="ECO:0000256" key="6">
    <source>
        <dbReference type="ARBA" id="ARBA00022737"/>
    </source>
</evidence>
<evidence type="ECO:0000259" key="9">
    <source>
        <dbReference type="Pfam" id="PF00535"/>
    </source>
</evidence>
<evidence type="ECO:0000256" key="7">
    <source>
        <dbReference type="ARBA" id="ARBA00022803"/>
    </source>
</evidence>
<feature type="repeat" description="TPR" evidence="8">
    <location>
        <begin position="107"/>
        <end position="140"/>
    </location>
</feature>
<accession>A0A1M5GME4</accession>
<reference evidence="13 14" key="1">
    <citation type="submission" date="2016-11" db="EMBL/GenBank/DDBJ databases">
        <authorList>
            <person name="Jaros S."/>
            <person name="Januszkiewicz K."/>
            <person name="Wedrychowicz H."/>
        </authorList>
    </citation>
    <scope>NUCLEOTIDE SEQUENCE [LARGE SCALE GENOMIC DNA]</scope>
    <source>
        <strain evidence="13 14">DSM 21986</strain>
    </source>
</reference>
<dbReference type="InterPro" id="IPR051939">
    <property type="entry name" value="Glycosyltr_41/O-GlcNAc_trsf"/>
</dbReference>
<proteinExistence type="inferred from homology"/>
<dbReference type="GO" id="GO:0008168">
    <property type="term" value="F:methyltransferase activity"/>
    <property type="evidence" value="ECO:0007669"/>
    <property type="project" value="UniProtKB-KW"/>
</dbReference>
<feature type="repeat" description="TPR" evidence="8">
    <location>
        <begin position="141"/>
        <end position="174"/>
    </location>
</feature>
<comment type="pathway">
    <text evidence="1">Protein modification; protein glycosylation.</text>
</comment>
<evidence type="ECO:0000259" key="12">
    <source>
        <dbReference type="Pfam" id="PF13844"/>
    </source>
</evidence>
<dbReference type="PROSITE" id="PS50293">
    <property type="entry name" value="TPR_REGION"/>
    <property type="match status" value="1"/>
</dbReference>
<evidence type="ECO:0000256" key="4">
    <source>
        <dbReference type="ARBA" id="ARBA00022676"/>
    </source>
</evidence>
<protein>
    <recommendedName>
        <fullName evidence="3">protein O-GlcNAc transferase</fullName>
        <ecNumber evidence="3">2.4.1.255</ecNumber>
    </recommendedName>
</protein>
<name>A0A1M5GME4_9BACT</name>
<dbReference type="SUPFAM" id="SSF53756">
    <property type="entry name" value="UDP-Glycosyltransferase/glycogen phosphorylase"/>
    <property type="match status" value="1"/>
</dbReference>
<evidence type="ECO:0000256" key="8">
    <source>
        <dbReference type="PROSITE-ProRule" id="PRU00339"/>
    </source>
</evidence>
<dbReference type="EMBL" id="FQUS01000017">
    <property type="protein sequence ID" value="SHG04672.1"/>
    <property type="molecule type" value="Genomic_DNA"/>
</dbReference>
<gene>
    <name evidence="13" type="ORF">SAMN05443144_11795</name>
</gene>
<dbReference type="InterPro" id="IPR013105">
    <property type="entry name" value="TPR_2"/>
</dbReference>
<feature type="repeat" description="TPR" evidence="8">
    <location>
        <begin position="209"/>
        <end position="242"/>
    </location>
</feature>
<dbReference type="InterPro" id="IPR001173">
    <property type="entry name" value="Glyco_trans_2-like"/>
</dbReference>
<dbReference type="PANTHER" id="PTHR44835:SF1">
    <property type="entry name" value="PROTEIN O-GLCNAC TRANSFERASE"/>
    <property type="match status" value="1"/>
</dbReference>
<dbReference type="Pfam" id="PF07719">
    <property type="entry name" value="TPR_2"/>
    <property type="match status" value="1"/>
</dbReference>
<dbReference type="Pfam" id="PF13374">
    <property type="entry name" value="TPR_10"/>
    <property type="match status" value="1"/>
</dbReference>
<dbReference type="InterPro" id="IPR019734">
    <property type="entry name" value="TPR_rpt"/>
</dbReference>
<keyword evidence="5 13" id="KW-0808">Transferase</keyword>
<dbReference type="NCBIfam" id="TIGR01444">
    <property type="entry name" value="fkbM_fam"/>
    <property type="match status" value="1"/>
</dbReference>
<feature type="domain" description="Glycosyltransferase 2-like" evidence="9">
    <location>
        <begin position="1408"/>
        <end position="1529"/>
    </location>
</feature>
<dbReference type="SUPFAM" id="SSF53335">
    <property type="entry name" value="S-adenosyl-L-methionine-dependent methyltransferases"/>
    <property type="match status" value="1"/>
</dbReference>
<dbReference type="Pfam" id="PF13432">
    <property type="entry name" value="TPR_16"/>
    <property type="match status" value="1"/>
</dbReference>
<dbReference type="GO" id="GO:0032259">
    <property type="term" value="P:methylation"/>
    <property type="evidence" value="ECO:0007669"/>
    <property type="project" value="UniProtKB-KW"/>
</dbReference>
<dbReference type="PANTHER" id="PTHR44835">
    <property type="entry name" value="UDP-N-ACETYLGLUCOSAMINE--PEPTIDE N-ACETYLGLUCOSAMINYLTRANSFERASE SPINDLY-RELATED"/>
    <property type="match status" value="1"/>
</dbReference>
<dbReference type="Pfam" id="PF13844">
    <property type="entry name" value="Glyco_transf_41"/>
    <property type="match status" value="2"/>
</dbReference>
<evidence type="ECO:0000256" key="5">
    <source>
        <dbReference type="ARBA" id="ARBA00022679"/>
    </source>
</evidence>
<evidence type="ECO:0000313" key="13">
    <source>
        <dbReference type="EMBL" id="SHG04672.1"/>
    </source>
</evidence>
<dbReference type="STRING" id="1194090.SAMN05443144_11795"/>
<keyword evidence="4" id="KW-0328">Glycosyltransferase</keyword>
<organism evidence="13 14">
    <name type="scientific">Fodinibius roseus</name>
    <dbReference type="NCBI Taxonomy" id="1194090"/>
    <lineage>
        <taxon>Bacteria</taxon>
        <taxon>Pseudomonadati</taxon>
        <taxon>Balneolota</taxon>
        <taxon>Balneolia</taxon>
        <taxon>Balneolales</taxon>
        <taxon>Balneolaceae</taxon>
        <taxon>Fodinibius</taxon>
    </lineage>
</organism>
<comment type="similarity">
    <text evidence="2">Belongs to the glycosyltransferase 41 family. O-GlcNAc transferase subfamily.</text>
</comment>
<dbReference type="InterPro" id="IPR029489">
    <property type="entry name" value="OGT/SEC/SPY_C"/>
</dbReference>
<dbReference type="Gene3D" id="1.25.40.10">
    <property type="entry name" value="Tetratricopeptide repeat domain"/>
    <property type="match status" value="1"/>
</dbReference>
<dbReference type="PROSITE" id="PS50005">
    <property type="entry name" value="TPR"/>
    <property type="match status" value="4"/>
</dbReference>
<dbReference type="Pfam" id="PF00535">
    <property type="entry name" value="Glycos_transf_2"/>
    <property type="match status" value="1"/>
</dbReference>
<dbReference type="EC" id="2.4.1.255" evidence="3"/>
<dbReference type="SUPFAM" id="SSF48452">
    <property type="entry name" value="TPR-like"/>
    <property type="match status" value="1"/>
</dbReference>
<dbReference type="OrthoDB" id="9812600at2"/>
<feature type="domain" description="Methyltransferase FkbM" evidence="10">
    <location>
        <begin position="839"/>
        <end position="991"/>
    </location>
</feature>
<dbReference type="InterPro" id="IPR055259">
    <property type="entry name" value="YkvP/CgeB_Glyco_trans-like"/>
</dbReference>
<dbReference type="Gene3D" id="3.40.50.11380">
    <property type="match status" value="1"/>
</dbReference>
<dbReference type="Pfam" id="PF05050">
    <property type="entry name" value="Methyltransf_21"/>
    <property type="match status" value="1"/>
</dbReference>
<keyword evidence="7 8" id="KW-0802">TPR repeat</keyword>
<feature type="domain" description="Spore protein YkvP/CgeB glycosyl transferase-like" evidence="11">
    <location>
        <begin position="1913"/>
        <end position="2050"/>
    </location>
</feature>
<evidence type="ECO:0000259" key="10">
    <source>
        <dbReference type="Pfam" id="PF05050"/>
    </source>
</evidence>
<feature type="domain" description="O-GlcNAc transferase C-terminal" evidence="12">
    <location>
        <begin position="497"/>
        <end position="673"/>
    </location>
</feature>
<dbReference type="InterPro" id="IPR011990">
    <property type="entry name" value="TPR-like_helical_dom_sf"/>
</dbReference>
<evidence type="ECO:0000256" key="1">
    <source>
        <dbReference type="ARBA" id="ARBA00004922"/>
    </source>
</evidence>
<dbReference type="Pfam" id="PF13524">
    <property type="entry name" value="Glyco_trans_1_2"/>
    <property type="match status" value="1"/>
</dbReference>
<dbReference type="Pfam" id="PF14559">
    <property type="entry name" value="TPR_19"/>
    <property type="match status" value="1"/>
</dbReference>
<evidence type="ECO:0000256" key="2">
    <source>
        <dbReference type="ARBA" id="ARBA00005386"/>
    </source>
</evidence>
<dbReference type="InterPro" id="IPR006342">
    <property type="entry name" value="FkbM_mtfrase"/>
</dbReference>
<dbReference type="Gene3D" id="3.40.50.150">
    <property type="entry name" value="Vaccinia Virus protein VP39"/>
    <property type="match status" value="1"/>
</dbReference>
<keyword evidence="13" id="KW-0489">Methyltransferase</keyword>
<evidence type="ECO:0000313" key="14">
    <source>
        <dbReference type="Proteomes" id="UP000184041"/>
    </source>
</evidence>